<keyword evidence="2" id="KW-1003">Cell membrane</keyword>
<evidence type="ECO:0000259" key="7">
    <source>
        <dbReference type="Pfam" id="PF00482"/>
    </source>
</evidence>
<accession>A0A497JF32</accession>
<dbReference type="EMBL" id="QMWO01000085">
    <property type="protein sequence ID" value="RLG69320.1"/>
    <property type="molecule type" value="Genomic_DNA"/>
</dbReference>
<gene>
    <name evidence="8" type="ORF">DRO07_02490</name>
</gene>
<dbReference type="GO" id="GO:0005886">
    <property type="term" value="C:plasma membrane"/>
    <property type="evidence" value="ECO:0007669"/>
    <property type="project" value="UniProtKB-SubCell"/>
</dbReference>
<keyword evidence="5 6" id="KW-0472">Membrane</keyword>
<evidence type="ECO:0000256" key="3">
    <source>
        <dbReference type="ARBA" id="ARBA00022692"/>
    </source>
</evidence>
<evidence type="ECO:0000256" key="2">
    <source>
        <dbReference type="ARBA" id="ARBA00022475"/>
    </source>
</evidence>
<sequence length="194" mass="21600">MSIDNIIERYFAGRKAKEIEAQLVFFLMALRLNLLSGLSLESSLKKVKSEVSGALAKELAKIEKELGKGKDIGEALLNSASRIESLEFKRALSHISEVARSGYSRKSDTLKLLCDELIELRKTKMREFSSKLAVLSIIFIAASVIMPALWLAFVIMGSAFFALDISALQIWLSVTVIFPTIAVLLLLYIKEKFP</sequence>
<comment type="subcellular location">
    <subcellularLocation>
        <location evidence="1">Cell membrane</location>
        <topology evidence="1">Multi-pass membrane protein</topology>
    </subcellularLocation>
</comment>
<feature type="transmembrane region" description="Helical" evidence="6">
    <location>
        <begin position="168"/>
        <end position="189"/>
    </location>
</feature>
<reference evidence="8 9" key="1">
    <citation type="submission" date="2018-06" db="EMBL/GenBank/DDBJ databases">
        <title>Extensive metabolic versatility and redundancy in microbially diverse, dynamic hydrothermal sediments.</title>
        <authorList>
            <person name="Dombrowski N."/>
            <person name="Teske A."/>
            <person name="Baker B.J."/>
        </authorList>
    </citation>
    <scope>NUCLEOTIDE SEQUENCE [LARGE SCALE GENOMIC DNA]</scope>
    <source>
        <strain evidence="8">B9_G13</strain>
    </source>
</reference>
<evidence type="ECO:0000256" key="4">
    <source>
        <dbReference type="ARBA" id="ARBA00022989"/>
    </source>
</evidence>
<evidence type="ECO:0000256" key="1">
    <source>
        <dbReference type="ARBA" id="ARBA00004651"/>
    </source>
</evidence>
<evidence type="ECO:0000313" key="8">
    <source>
        <dbReference type="EMBL" id="RLG69320.1"/>
    </source>
</evidence>
<evidence type="ECO:0000256" key="5">
    <source>
        <dbReference type="ARBA" id="ARBA00023136"/>
    </source>
</evidence>
<evidence type="ECO:0000256" key="6">
    <source>
        <dbReference type="SAM" id="Phobius"/>
    </source>
</evidence>
<name>A0A497JF32_9ARCH</name>
<dbReference type="InterPro" id="IPR056569">
    <property type="entry name" value="ArlJ-like"/>
</dbReference>
<dbReference type="InterPro" id="IPR018076">
    <property type="entry name" value="T2SS_GspF_dom"/>
</dbReference>
<keyword evidence="3 6" id="KW-0812">Transmembrane</keyword>
<dbReference type="PANTHER" id="PTHR35402">
    <property type="entry name" value="INTEGRAL MEMBRANE PROTEIN-RELATED"/>
    <property type="match status" value="1"/>
</dbReference>
<dbReference type="AlphaFoldDB" id="A0A497JF32"/>
<evidence type="ECO:0000313" key="9">
    <source>
        <dbReference type="Proteomes" id="UP000277633"/>
    </source>
</evidence>
<proteinExistence type="predicted"/>
<feature type="transmembrane region" description="Helical" evidence="6">
    <location>
        <begin position="132"/>
        <end position="162"/>
    </location>
</feature>
<comment type="caution">
    <text evidence="8">The sequence shown here is derived from an EMBL/GenBank/DDBJ whole genome shotgun (WGS) entry which is preliminary data.</text>
</comment>
<dbReference type="Pfam" id="PF00482">
    <property type="entry name" value="T2SSF"/>
    <property type="match status" value="1"/>
</dbReference>
<protein>
    <recommendedName>
        <fullName evidence="7">Type II secretion system protein GspF domain-containing protein</fullName>
    </recommendedName>
</protein>
<organism evidence="8 9">
    <name type="scientific">Candidatus Iainarchaeum sp</name>
    <dbReference type="NCBI Taxonomy" id="3101447"/>
    <lineage>
        <taxon>Archaea</taxon>
        <taxon>Candidatus Iainarchaeota</taxon>
        <taxon>Candidatus Iainarchaeia</taxon>
        <taxon>Candidatus Iainarchaeales</taxon>
        <taxon>Candidatus Iainarchaeaceae</taxon>
        <taxon>Candidatus Iainarchaeum</taxon>
    </lineage>
</organism>
<dbReference type="Proteomes" id="UP000277633">
    <property type="component" value="Unassembled WGS sequence"/>
</dbReference>
<dbReference type="PANTHER" id="PTHR35402:SF1">
    <property type="entry name" value="TYPE II SECRETION SYSTEM PROTEIN GSPF DOMAIN-CONTAINING PROTEIN"/>
    <property type="match status" value="1"/>
</dbReference>
<keyword evidence="4 6" id="KW-1133">Transmembrane helix</keyword>
<feature type="domain" description="Type II secretion system protein GspF" evidence="7">
    <location>
        <begin position="26"/>
        <end position="149"/>
    </location>
</feature>